<name>A0ABT2AE48_9BURK</name>
<proteinExistence type="predicted"/>
<comment type="caution">
    <text evidence="1">The sequence shown here is derived from an EMBL/GenBank/DDBJ whole genome shotgun (WGS) entry which is preliminary data.</text>
</comment>
<evidence type="ECO:0000313" key="1">
    <source>
        <dbReference type="EMBL" id="MCS0592390.1"/>
    </source>
</evidence>
<gene>
    <name evidence="1" type="ORF">NX782_24720</name>
</gene>
<protein>
    <submittedName>
        <fullName evidence="1">DUF1302 domain-containing protein</fullName>
    </submittedName>
</protein>
<dbReference type="Pfam" id="PF06980">
    <property type="entry name" value="DUF1302"/>
    <property type="match status" value="1"/>
</dbReference>
<dbReference type="RefSeq" id="WP_258848157.1">
    <property type="nucleotide sequence ID" value="NZ_JANUGX010000042.1"/>
</dbReference>
<dbReference type="Proteomes" id="UP001205560">
    <property type="component" value="Unassembled WGS sequence"/>
</dbReference>
<sequence length="570" mass="61354">MTHLASPHDRSHPGQASRPVLLLALAFGALLTLQDAGAADIATGNPDLKLRWDNTLKYSAAFRLKERSAVLADGPDAANGDDGDRNFGKGLISNRVDLLSEMDLTYKNVGARVSGAAWYDSVYNRHTDNDSPFTYNALSVPYTEFTDAARTLHGRKGELLEAFVFANGQLGSMPVALRVGRHALVYGETLFYGMNGIAAAQQPIDVLKGQSVPNTPFKELIRPVGQVSGQVQLSSNLTLGGYYQYEWEPNRLPASGSYFSTGDNIGPGRESLILGAPPAPRSLYTGDVNARNSGQGGIQLKWSPEGSDIDLGFYAARYNSKSPDIVMGMAQSPTGPYPATFRYYYHEGIRTFGVSASRTIGEFNLSAEASVRRNQPLSHAGSVDLYGIVPAAFGGPAAPSDNRDNTVYPLGRTAHLNISTLASLSPNFISQESTLLGEIAWNRVTSITSHADHLDPNASRDAWGMRFVYTPTYRQLRPGLDIDLPLGIGYTPKGKSGVFGSVFGPDKGGDISFGIGGRYEDTWHFSLSVTHYYGAAAPTAIPGPGGGAVYTYKQALKDRDFASVSLRRTF</sequence>
<evidence type="ECO:0000313" key="2">
    <source>
        <dbReference type="Proteomes" id="UP001205560"/>
    </source>
</evidence>
<keyword evidence="2" id="KW-1185">Reference proteome</keyword>
<dbReference type="EMBL" id="JANUGX010000042">
    <property type="protein sequence ID" value="MCS0592390.1"/>
    <property type="molecule type" value="Genomic_DNA"/>
</dbReference>
<organism evidence="1 2">
    <name type="scientific">Massilia norwichensis</name>
    <dbReference type="NCBI Taxonomy" id="1442366"/>
    <lineage>
        <taxon>Bacteria</taxon>
        <taxon>Pseudomonadati</taxon>
        <taxon>Pseudomonadota</taxon>
        <taxon>Betaproteobacteria</taxon>
        <taxon>Burkholderiales</taxon>
        <taxon>Oxalobacteraceae</taxon>
        <taxon>Telluria group</taxon>
        <taxon>Massilia</taxon>
    </lineage>
</organism>
<accession>A0ABT2AE48</accession>
<reference evidence="1 2" key="1">
    <citation type="submission" date="2022-08" db="EMBL/GenBank/DDBJ databases">
        <title>Reclassification of Massilia species as members of the genera Telluria, Duganella, Pseudoduganella, Mokoshia gen. nov. and Zemynaea gen. nov. using orthogonal and non-orthogonal genome-based approaches.</title>
        <authorList>
            <person name="Bowman J.P."/>
        </authorList>
    </citation>
    <scope>NUCLEOTIDE SEQUENCE [LARGE SCALE GENOMIC DNA]</scope>
    <source>
        <strain evidence="1 2">LMG 28164</strain>
    </source>
</reference>
<dbReference type="InterPro" id="IPR010727">
    <property type="entry name" value="DUF1302"/>
</dbReference>